<proteinExistence type="predicted"/>
<sequence length="856" mass="91912">MSLPRARTLLLLLVLILASLGVGLWLGAQRLLASQGISLTQWQGLHLSWQGFSLDHLALQRQVAGGGRLDASAQSLRLGWPGRAEGRWRLSELSVSDLTLQFWSAPEAEAEAEATALPAPERVSRWLAWLPGHLALDHLSLELPCARAQRCTLNGSLQWTQLPGNAGGLSAELRQGGRQLGVNGVLRPENAAWQLNLDSSLDGQRLATLDAAWEPATRHWSGTLATPGVPPLEAIRNWLSMWLPAPILPMSLPEAGRFRLAWDTSLAGDSPWPDWAGVQGARGSAELVMQLPEPWPVPGVGSLQGDLQVAASAAQAGWQPTLLSGDLRLTDLYGDWLQRLPVGLRPALLTLRLDPGVDDEAGSVRLDLHAAGAADMRVQGRLSLAELSSLDLHWRDGRLRGQVPHLELPGLRVDDARFDLPFDGHLDRQGASLSIAAGAKLQAGELKGPQALRAGKLSAVFGKGTLQAGYAAAQPFSLNVDGPLQLAVGELRQAHLHPLAWNYQGQVSASLTRLHLQGRLQNSAALLAEVDLQRADDGALSLAAQLPEIQLAGANPWAATLADWPELLSLDSGRLSGRLDWKLPARGQAQSLDQALECHALAGIYDRSEVHGLDAHMQALLRGAALSLQLPQLRVEQLNPGVSLGPLQFQGSYATTLGALLSGRVEWQQAELQLFGGRTWLAPGGLDLAASSPPQVLHLQGLSLEEILKAYPAEGLAGSGVLDGELPVQFVNGSLRIQGGQVAARQPGILQFRSEKVRALGQSNPAMQLVASTLDDFHYERLSSTVDYAEGGRLLLGFSLSGRNPALEQGRPINLNVNLEENVPALLTSLQLSDRVSETIRKRVQERLRNRPPAAP</sequence>
<dbReference type="Pfam" id="PF11739">
    <property type="entry name" value="YdbH-like"/>
    <property type="match status" value="1"/>
</dbReference>
<evidence type="ECO:0000313" key="1">
    <source>
        <dbReference type="EMBL" id="SDI34546.1"/>
    </source>
</evidence>
<evidence type="ECO:0000313" key="2">
    <source>
        <dbReference type="Proteomes" id="UP000199636"/>
    </source>
</evidence>
<protein>
    <submittedName>
        <fullName evidence="1">Dicarboxylate transport</fullName>
    </submittedName>
</protein>
<accession>A0A1G8JTK9</accession>
<dbReference type="RefSeq" id="WP_090264920.1">
    <property type="nucleotide sequence ID" value="NZ_FNDS01000008.1"/>
</dbReference>
<dbReference type="OrthoDB" id="9759996at2"/>
<name>A0A1G8JTK9_9PSED</name>
<dbReference type="STRING" id="428992.SAMN05216272_10859"/>
<dbReference type="AlphaFoldDB" id="A0A1G8JTK9"/>
<organism evidence="1 2">
    <name type="scientific">Pseudomonas panipatensis</name>
    <dbReference type="NCBI Taxonomy" id="428992"/>
    <lineage>
        <taxon>Bacteria</taxon>
        <taxon>Pseudomonadati</taxon>
        <taxon>Pseudomonadota</taxon>
        <taxon>Gammaproteobacteria</taxon>
        <taxon>Pseudomonadales</taxon>
        <taxon>Pseudomonadaceae</taxon>
        <taxon>Pseudomonas</taxon>
    </lineage>
</organism>
<keyword evidence="2" id="KW-1185">Reference proteome</keyword>
<gene>
    <name evidence="1" type="ORF">SAMN05216272_10859</name>
</gene>
<dbReference type="InterPro" id="IPR021730">
    <property type="entry name" value="YdbH"/>
</dbReference>
<dbReference type="EMBL" id="FNDS01000008">
    <property type="protein sequence ID" value="SDI34546.1"/>
    <property type="molecule type" value="Genomic_DNA"/>
</dbReference>
<reference evidence="2" key="1">
    <citation type="submission" date="2016-10" db="EMBL/GenBank/DDBJ databases">
        <authorList>
            <person name="Varghese N."/>
            <person name="Submissions S."/>
        </authorList>
    </citation>
    <scope>NUCLEOTIDE SEQUENCE [LARGE SCALE GENOMIC DNA]</scope>
    <source>
        <strain evidence="2">CCM 7469</strain>
    </source>
</reference>
<dbReference type="Proteomes" id="UP000199636">
    <property type="component" value="Unassembled WGS sequence"/>
</dbReference>